<comment type="caution">
    <text evidence="14">The sequence shown here is derived from an EMBL/GenBank/DDBJ whole genome shotgun (WGS) entry which is preliminary data.</text>
</comment>
<keyword evidence="7 10" id="KW-0472">Membrane</keyword>
<evidence type="ECO:0000313" key="15">
    <source>
        <dbReference type="Proteomes" id="UP000076858"/>
    </source>
</evidence>
<dbReference type="Proteomes" id="UP000076858">
    <property type="component" value="Unassembled WGS sequence"/>
</dbReference>
<keyword evidence="15" id="KW-1185">Reference proteome</keyword>
<dbReference type="Pfam" id="PF00102">
    <property type="entry name" value="Y_phosphatase"/>
    <property type="match status" value="1"/>
</dbReference>
<dbReference type="FunFam" id="2.60.40.10:FF:001130">
    <property type="entry name" value="tyrosine-protein phosphatase Lar isoform X3"/>
    <property type="match status" value="1"/>
</dbReference>
<proteinExistence type="predicted"/>
<dbReference type="OrthoDB" id="10253954at2759"/>
<evidence type="ECO:0000256" key="4">
    <source>
        <dbReference type="ARBA" id="ARBA00022801"/>
    </source>
</evidence>
<evidence type="ECO:0000256" key="5">
    <source>
        <dbReference type="ARBA" id="ARBA00022912"/>
    </source>
</evidence>
<dbReference type="PROSITE" id="PS50853">
    <property type="entry name" value="FN3"/>
    <property type="match status" value="5"/>
</dbReference>
<dbReference type="InterPro" id="IPR000242">
    <property type="entry name" value="PTP_cat"/>
</dbReference>
<accession>A0A164S6S9</accession>
<evidence type="ECO:0000256" key="8">
    <source>
        <dbReference type="ARBA" id="ARBA00023180"/>
    </source>
</evidence>
<keyword evidence="3" id="KW-0732">Signal</keyword>
<dbReference type="PROSITE" id="PS50055">
    <property type="entry name" value="TYR_PHOSPHATASE_PTP"/>
    <property type="match status" value="1"/>
</dbReference>
<feature type="domain" description="Tyrosine-protein phosphatase" evidence="11">
    <location>
        <begin position="836"/>
        <end position="1095"/>
    </location>
</feature>
<evidence type="ECO:0000259" key="12">
    <source>
        <dbReference type="PROSITE" id="PS50056"/>
    </source>
</evidence>
<dbReference type="SUPFAM" id="SSF49265">
    <property type="entry name" value="Fibronectin type III"/>
    <property type="match status" value="4"/>
</dbReference>
<organism evidence="14 15">
    <name type="scientific">Daphnia magna</name>
    <dbReference type="NCBI Taxonomy" id="35525"/>
    <lineage>
        <taxon>Eukaryota</taxon>
        <taxon>Metazoa</taxon>
        <taxon>Ecdysozoa</taxon>
        <taxon>Arthropoda</taxon>
        <taxon>Crustacea</taxon>
        <taxon>Branchiopoda</taxon>
        <taxon>Diplostraca</taxon>
        <taxon>Cladocera</taxon>
        <taxon>Anomopoda</taxon>
        <taxon>Daphniidae</taxon>
        <taxon>Daphnia</taxon>
    </lineage>
</organism>
<evidence type="ECO:0000256" key="2">
    <source>
        <dbReference type="ARBA" id="ARBA00022692"/>
    </source>
</evidence>
<keyword evidence="8" id="KW-0325">Glycoprotein</keyword>
<evidence type="ECO:0000256" key="3">
    <source>
        <dbReference type="ARBA" id="ARBA00022729"/>
    </source>
</evidence>
<keyword evidence="4" id="KW-0378">Hydrolase</keyword>
<feature type="domain" description="Fibronectin type-III" evidence="13">
    <location>
        <begin position="454"/>
        <end position="556"/>
    </location>
</feature>
<dbReference type="SMART" id="SM00194">
    <property type="entry name" value="PTPc"/>
    <property type="match status" value="1"/>
</dbReference>
<comment type="subcellular location">
    <subcellularLocation>
        <location evidence="1">Membrane</location>
        <topology evidence="1">Single-pass membrane protein</topology>
    </subcellularLocation>
</comment>
<dbReference type="PANTHER" id="PTHR46957:SF3">
    <property type="entry name" value="CYTOKINE RECEPTOR"/>
    <property type="match status" value="1"/>
</dbReference>
<dbReference type="PROSITE" id="PS50056">
    <property type="entry name" value="TYR_PHOSPHATASE_2"/>
    <property type="match status" value="1"/>
</dbReference>
<dbReference type="InterPro" id="IPR003961">
    <property type="entry name" value="FN3_dom"/>
</dbReference>
<feature type="transmembrane region" description="Helical" evidence="10">
    <location>
        <begin position="753"/>
        <end position="776"/>
    </location>
</feature>
<dbReference type="PANTHER" id="PTHR46957">
    <property type="entry name" value="CYTOKINE RECEPTOR"/>
    <property type="match status" value="1"/>
</dbReference>
<feature type="domain" description="Fibronectin type-III" evidence="13">
    <location>
        <begin position="260"/>
        <end position="355"/>
    </location>
</feature>
<dbReference type="Gene3D" id="3.90.190.10">
    <property type="entry name" value="Protein tyrosine phosphatase superfamily"/>
    <property type="match status" value="1"/>
</dbReference>
<dbReference type="PROSITE" id="PS00383">
    <property type="entry name" value="TYR_PHOSPHATASE_1"/>
    <property type="match status" value="1"/>
</dbReference>
<evidence type="ECO:0000256" key="7">
    <source>
        <dbReference type="ARBA" id="ARBA00023136"/>
    </source>
</evidence>
<evidence type="ECO:0000256" key="6">
    <source>
        <dbReference type="ARBA" id="ARBA00022989"/>
    </source>
</evidence>
<feature type="domain" description="Tyrosine specific protein phosphatases" evidence="12">
    <location>
        <begin position="1013"/>
        <end position="1086"/>
    </location>
</feature>
<feature type="domain" description="Fibronectin type-III" evidence="13">
    <location>
        <begin position="148"/>
        <end position="256"/>
    </location>
</feature>
<dbReference type="InterPro" id="IPR003595">
    <property type="entry name" value="Tyr_Pase_cat"/>
</dbReference>
<dbReference type="FunFam" id="2.60.40.10:FF:001015">
    <property type="entry name" value="tyrosine-protein phosphatase Lar isoform X4"/>
    <property type="match status" value="1"/>
</dbReference>
<dbReference type="InterPro" id="IPR000387">
    <property type="entry name" value="Tyr_Pase_dom"/>
</dbReference>
<sequence>MRSEWLSFELAGNARWISDRKRIACATGPMNSSKSRRKVACVPGDPQKVTVISVNSTSIRVEWKPPVEKEQYGIIRGYQIHVQEVDAKDAVVGQPLRYDVGAVEEYTIGGLQPDTSYAVQVAALTRKGDGARSAPKRVTTPGGVPNRPAVSLKIVKEEPTVSVEVVWSRPTQTYGELKGYRLRYGAKEVGSLGSSGSSGSSGETNVNELLLDGPQIQHRLIEGLERGLEYEFRVAGRNHIGYGQEAVQLLPTPEGAPSGPPTNITYRFQTPDVVVVRWDVPALEQRNGRVTGYLIQFYKKVDNSVVTERNVSGATGKAVFTSLEENMDYEFRVQARTGKGSGPFSDRVLFRTERDIVRAPMAVRAMATSFSSVEVWWDTVPGRGKVIGYTVFYTMTAVDDLDEWQHKSVAVTGSCELSNLERNSQYAVTVAARTKSGYGRLSDKVTVTVKPEDVPTELRAHSVSTHSMSLSWQQPIRLNPVNYKVTFDAVKEFVDSQGITQTQPIAPQTSIWSPDTLTFSVNELSPFTTYNVNVSAVPPDRSYRPPARITVTTQMAAPLPMVKPDFYGVRDGQQITIILPQASEEYGPISHYLLVVVPEDKRNDHKQPDQLMNSDLMQAGGVVGGGSGQAGQQGHANLKAGAAKPSEERSQPYVAAKFLRRNVPYTFLLGNGQEFEGMLNRKLDKTMRYRVFLRAVVDTPHKHLYTSSPFSDYLSLDMREAPAGELPQRPNPNVGNVDSSYVPVPSDAEDAGLLWIALAASGIVFVLLLATVVAVCSRRRRRSPKSSDHSSVTKPLMGGGGGPCVQVADGGGGGGGGGGTRGTTSGGTLSNTMTGMQHEFKKLAAIRSQPGRFVSASLAANKPKNRLVNVLPYESTRVILQPMRGVEGSDYINASFVDGYRYRNAYIATQGPLAETTEDFWRMLWEHNSTIVVMLTKLQEMGQEKCHQYWPSDRSIRYQYVVVEPVTEYNMPQYILREFKMTDARDGQSRTVRQFQFTDWPEEGVPKSGEGFIEFLGQVHKTKEQFGQEGPITVHCSAGVGRTGVFITLSIDLERMQYEGVVDVFQTVRILRTQRPAMVQTEDQYQFCYRSALEYLGSFDHYAGCD</sequence>
<evidence type="ECO:0000259" key="13">
    <source>
        <dbReference type="PROSITE" id="PS50853"/>
    </source>
</evidence>
<evidence type="ECO:0000256" key="9">
    <source>
        <dbReference type="SAM" id="MobiDB-lite"/>
    </source>
</evidence>
<feature type="domain" description="Fibronectin type-III" evidence="13">
    <location>
        <begin position="359"/>
        <end position="452"/>
    </location>
</feature>
<dbReference type="GO" id="GO:0016020">
    <property type="term" value="C:membrane"/>
    <property type="evidence" value="ECO:0007669"/>
    <property type="project" value="UniProtKB-SubCell"/>
</dbReference>
<dbReference type="InterPro" id="IPR013783">
    <property type="entry name" value="Ig-like_fold"/>
</dbReference>
<dbReference type="CDD" id="cd14554">
    <property type="entry name" value="R-PTP-LAR-2"/>
    <property type="match status" value="1"/>
</dbReference>
<keyword evidence="5" id="KW-0904">Protein phosphatase</keyword>
<protein>
    <submittedName>
        <fullName evidence="14">Tyrosine-protein phosphatase Lar</fullName>
    </submittedName>
</protein>
<dbReference type="SMART" id="SM00404">
    <property type="entry name" value="PTPc_motif"/>
    <property type="match status" value="1"/>
</dbReference>
<dbReference type="Pfam" id="PF00041">
    <property type="entry name" value="fn3"/>
    <property type="match status" value="5"/>
</dbReference>
<evidence type="ECO:0000256" key="1">
    <source>
        <dbReference type="ARBA" id="ARBA00004167"/>
    </source>
</evidence>
<keyword evidence="2 10" id="KW-0812">Transmembrane</keyword>
<feature type="compositionally biased region" description="Gly residues" evidence="9">
    <location>
        <begin position="797"/>
        <end position="825"/>
    </location>
</feature>
<dbReference type="GO" id="GO:0048666">
    <property type="term" value="P:neuron development"/>
    <property type="evidence" value="ECO:0007669"/>
    <property type="project" value="UniProtKB-ARBA"/>
</dbReference>
<dbReference type="GO" id="GO:0004725">
    <property type="term" value="F:protein tyrosine phosphatase activity"/>
    <property type="evidence" value="ECO:0007669"/>
    <property type="project" value="InterPro"/>
</dbReference>
<name>A0A164S6S9_9CRUS</name>
<dbReference type="InterPro" id="IPR029021">
    <property type="entry name" value="Prot-tyrosine_phosphatase-like"/>
</dbReference>
<feature type="domain" description="Fibronectin type-III" evidence="13">
    <location>
        <begin position="42"/>
        <end position="143"/>
    </location>
</feature>
<dbReference type="EMBL" id="LRGB01002076">
    <property type="protein sequence ID" value="KZS09312.1"/>
    <property type="molecule type" value="Genomic_DNA"/>
</dbReference>
<dbReference type="InterPro" id="IPR016130">
    <property type="entry name" value="Tyr_Pase_AS"/>
</dbReference>
<dbReference type="Gene3D" id="2.60.40.10">
    <property type="entry name" value="Immunoglobulins"/>
    <property type="match status" value="5"/>
</dbReference>
<reference evidence="14 15" key="1">
    <citation type="submission" date="2016-03" db="EMBL/GenBank/DDBJ databases">
        <title>EvidentialGene: Evidence-directed Construction of Genes on Genomes.</title>
        <authorList>
            <person name="Gilbert D.G."/>
            <person name="Choi J.-H."/>
            <person name="Mockaitis K."/>
            <person name="Colbourne J."/>
            <person name="Pfrender M."/>
        </authorList>
    </citation>
    <scope>NUCLEOTIDE SEQUENCE [LARGE SCALE GENOMIC DNA]</scope>
    <source>
        <strain evidence="14 15">Xinb3</strain>
        <tissue evidence="14">Complete organism</tissue>
    </source>
</reference>
<keyword evidence="6 10" id="KW-1133">Transmembrane helix</keyword>
<evidence type="ECO:0000256" key="10">
    <source>
        <dbReference type="SAM" id="Phobius"/>
    </source>
</evidence>
<dbReference type="PRINTS" id="PR00700">
    <property type="entry name" value="PRTYPHPHTASE"/>
</dbReference>
<dbReference type="CDD" id="cd00063">
    <property type="entry name" value="FN3"/>
    <property type="match status" value="5"/>
</dbReference>
<dbReference type="FunFam" id="2.60.40.10:FF:001219">
    <property type="entry name" value="tyrosine-protein phosphatase Lar isoform X1"/>
    <property type="match status" value="1"/>
</dbReference>
<dbReference type="STRING" id="35525.A0A164S6S9"/>
<gene>
    <name evidence="14" type="ORF">APZ42_026391</name>
</gene>
<feature type="region of interest" description="Disordered" evidence="9">
    <location>
        <begin position="779"/>
        <end position="829"/>
    </location>
</feature>
<dbReference type="FunFam" id="2.60.40.10:FF:001000">
    <property type="entry name" value="tyrosine-protein phosphatase Lar isoform X3"/>
    <property type="match status" value="1"/>
</dbReference>
<dbReference type="SMART" id="SM00060">
    <property type="entry name" value="FN3"/>
    <property type="match status" value="5"/>
</dbReference>
<dbReference type="InterPro" id="IPR036116">
    <property type="entry name" value="FN3_sf"/>
</dbReference>
<dbReference type="InterPro" id="IPR050713">
    <property type="entry name" value="RTP_Phos/Ushers"/>
</dbReference>
<evidence type="ECO:0000313" key="14">
    <source>
        <dbReference type="EMBL" id="KZS09312.1"/>
    </source>
</evidence>
<dbReference type="FunFam" id="3.90.190.10:FF:000002">
    <property type="entry name" value="receptor-type tyrosine-protein phosphatase delta isoform X2"/>
    <property type="match status" value="1"/>
</dbReference>
<evidence type="ECO:0000259" key="11">
    <source>
        <dbReference type="PROSITE" id="PS50055"/>
    </source>
</evidence>
<feature type="region of interest" description="Disordered" evidence="9">
    <location>
        <begin position="625"/>
        <end position="647"/>
    </location>
</feature>
<dbReference type="AlphaFoldDB" id="A0A164S6S9"/>
<dbReference type="SUPFAM" id="SSF52799">
    <property type="entry name" value="(Phosphotyrosine protein) phosphatases II"/>
    <property type="match status" value="1"/>
</dbReference>